<dbReference type="SUPFAM" id="SSF52172">
    <property type="entry name" value="CheY-like"/>
    <property type="match status" value="1"/>
</dbReference>
<evidence type="ECO:0000256" key="4">
    <source>
        <dbReference type="ARBA" id="ARBA00023125"/>
    </source>
</evidence>
<dbReference type="GO" id="GO:0000976">
    <property type="term" value="F:transcription cis-regulatory region binding"/>
    <property type="evidence" value="ECO:0007669"/>
    <property type="project" value="TreeGrafter"/>
</dbReference>
<dbReference type="EMBL" id="SAUN01000001">
    <property type="protein sequence ID" value="RVX45554.1"/>
    <property type="molecule type" value="Genomic_DNA"/>
</dbReference>
<dbReference type="InterPro" id="IPR011006">
    <property type="entry name" value="CheY-like_superfamily"/>
</dbReference>
<evidence type="ECO:0000256" key="5">
    <source>
        <dbReference type="ARBA" id="ARBA00023163"/>
    </source>
</evidence>
<evidence type="ECO:0000256" key="7">
    <source>
        <dbReference type="PROSITE-ProRule" id="PRU01091"/>
    </source>
</evidence>
<dbReference type="GO" id="GO:0005829">
    <property type="term" value="C:cytosol"/>
    <property type="evidence" value="ECO:0007669"/>
    <property type="project" value="TreeGrafter"/>
</dbReference>
<dbReference type="Gene3D" id="1.10.10.10">
    <property type="entry name" value="Winged helix-like DNA-binding domain superfamily/Winged helix DNA-binding domain"/>
    <property type="match status" value="1"/>
</dbReference>
<keyword evidence="5" id="KW-0804">Transcription</keyword>
<keyword evidence="4 7" id="KW-0238">DNA-binding</keyword>
<feature type="domain" description="OmpR/PhoB-type" evidence="9">
    <location>
        <begin position="159"/>
        <end position="256"/>
    </location>
</feature>
<feature type="DNA-binding region" description="OmpR/PhoB-type" evidence="7">
    <location>
        <begin position="159"/>
        <end position="256"/>
    </location>
</feature>
<evidence type="ECO:0000256" key="3">
    <source>
        <dbReference type="ARBA" id="ARBA00023015"/>
    </source>
</evidence>
<proteinExistence type="predicted"/>
<sequence length="259" mass="28772">MNCMSAQQEVLTHDSQARIIKPSSTAGIVTTMHTTSTISILVVGDEPPLTEQLSMVMRRRSWDVRSAHNGGEAIRAARGFRPDAIVLGGIELLPRLRAVLPGVPILLLTTENSAQDRLIALRAGADDLVIRPCSLEQVVSRLRGLLRRSSAGLQQARSGARLVVGDLTLDQETREVRRAGQQIKLTPTEFEVLRFLMQNPGRVLSKARILDRVWAYDFGGQSNIVELYISYLRRKIDARRRPMIHTMRGAGYMLTPVDA</sequence>
<evidence type="ECO:0000313" key="11">
    <source>
        <dbReference type="Proteomes" id="UP000284824"/>
    </source>
</evidence>
<evidence type="ECO:0000259" key="8">
    <source>
        <dbReference type="PROSITE" id="PS50110"/>
    </source>
</evidence>
<dbReference type="InterPro" id="IPR001789">
    <property type="entry name" value="Sig_transdc_resp-reg_receiver"/>
</dbReference>
<dbReference type="InterPro" id="IPR001867">
    <property type="entry name" value="OmpR/PhoB-type_DNA-bd"/>
</dbReference>
<comment type="caution">
    <text evidence="10">The sequence shown here is derived from an EMBL/GenBank/DDBJ whole genome shotgun (WGS) entry which is preliminary data.</text>
</comment>
<dbReference type="GO" id="GO:0006355">
    <property type="term" value="P:regulation of DNA-templated transcription"/>
    <property type="evidence" value="ECO:0007669"/>
    <property type="project" value="InterPro"/>
</dbReference>
<dbReference type="SMART" id="SM00448">
    <property type="entry name" value="REC"/>
    <property type="match status" value="1"/>
</dbReference>
<dbReference type="CDD" id="cd00383">
    <property type="entry name" value="trans_reg_C"/>
    <property type="match status" value="1"/>
</dbReference>
<dbReference type="Pfam" id="PF00072">
    <property type="entry name" value="Response_reg"/>
    <property type="match status" value="1"/>
</dbReference>
<dbReference type="Gene3D" id="3.40.50.2300">
    <property type="match status" value="1"/>
</dbReference>
<dbReference type="AlphaFoldDB" id="A0A438MIC4"/>
<organism evidence="10 11">
    <name type="scientific">Nonomuraea polychroma</name>
    <dbReference type="NCBI Taxonomy" id="46176"/>
    <lineage>
        <taxon>Bacteria</taxon>
        <taxon>Bacillati</taxon>
        <taxon>Actinomycetota</taxon>
        <taxon>Actinomycetes</taxon>
        <taxon>Streptosporangiales</taxon>
        <taxon>Streptosporangiaceae</taxon>
        <taxon>Nonomuraea</taxon>
    </lineage>
</organism>
<protein>
    <submittedName>
        <fullName evidence="10">Two-component system OmpR family response regulator</fullName>
    </submittedName>
</protein>
<keyword evidence="1" id="KW-0597">Phosphoprotein</keyword>
<comment type="caution">
    <text evidence="6">Lacks conserved residue(s) required for the propagation of feature annotation.</text>
</comment>
<dbReference type="Pfam" id="PF00486">
    <property type="entry name" value="Trans_reg_C"/>
    <property type="match status" value="1"/>
</dbReference>
<dbReference type="Proteomes" id="UP000284824">
    <property type="component" value="Unassembled WGS sequence"/>
</dbReference>
<evidence type="ECO:0000256" key="2">
    <source>
        <dbReference type="ARBA" id="ARBA00023012"/>
    </source>
</evidence>
<evidence type="ECO:0000256" key="1">
    <source>
        <dbReference type="ARBA" id="ARBA00022553"/>
    </source>
</evidence>
<feature type="domain" description="Response regulatory" evidence="8">
    <location>
        <begin position="39"/>
        <end position="146"/>
    </location>
</feature>
<dbReference type="PANTHER" id="PTHR48111">
    <property type="entry name" value="REGULATOR OF RPOS"/>
    <property type="match status" value="1"/>
</dbReference>
<dbReference type="GO" id="GO:0032993">
    <property type="term" value="C:protein-DNA complex"/>
    <property type="evidence" value="ECO:0007669"/>
    <property type="project" value="TreeGrafter"/>
</dbReference>
<evidence type="ECO:0000256" key="6">
    <source>
        <dbReference type="PROSITE-ProRule" id="PRU00169"/>
    </source>
</evidence>
<dbReference type="PROSITE" id="PS50110">
    <property type="entry name" value="RESPONSE_REGULATORY"/>
    <property type="match status" value="1"/>
</dbReference>
<dbReference type="InterPro" id="IPR039420">
    <property type="entry name" value="WalR-like"/>
</dbReference>
<reference evidence="10 11" key="1">
    <citation type="submission" date="2019-01" db="EMBL/GenBank/DDBJ databases">
        <title>Sequencing the genomes of 1000 actinobacteria strains.</title>
        <authorList>
            <person name="Klenk H.-P."/>
        </authorList>
    </citation>
    <scope>NUCLEOTIDE SEQUENCE [LARGE SCALE GENOMIC DNA]</scope>
    <source>
        <strain evidence="10 11">DSM 43925</strain>
    </source>
</reference>
<dbReference type="PROSITE" id="PS51755">
    <property type="entry name" value="OMPR_PHOB"/>
    <property type="match status" value="1"/>
</dbReference>
<keyword evidence="2" id="KW-0902">Two-component regulatory system</keyword>
<dbReference type="FunFam" id="1.10.10.10:FF:000005">
    <property type="entry name" value="Two-component system response regulator"/>
    <property type="match status" value="1"/>
</dbReference>
<dbReference type="SUPFAM" id="SSF46894">
    <property type="entry name" value="C-terminal effector domain of the bipartite response regulators"/>
    <property type="match status" value="1"/>
</dbReference>
<dbReference type="PANTHER" id="PTHR48111:SF28">
    <property type="entry name" value="TRANSCRIPTIONAL REGULATORY PROTEIN TCRX-RELATED"/>
    <property type="match status" value="1"/>
</dbReference>
<accession>A0A438MIC4</accession>
<name>A0A438MIC4_9ACTN</name>
<keyword evidence="11" id="KW-1185">Reference proteome</keyword>
<gene>
    <name evidence="10" type="ORF">EDD27_8361</name>
</gene>
<evidence type="ECO:0000259" key="9">
    <source>
        <dbReference type="PROSITE" id="PS51755"/>
    </source>
</evidence>
<dbReference type="InterPro" id="IPR016032">
    <property type="entry name" value="Sig_transdc_resp-reg_C-effctor"/>
</dbReference>
<dbReference type="GO" id="GO:0000156">
    <property type="term" value="F:phosphorelay response regulator activity"/>
    <property type="evidence" value="ECO:0007669"/>
    <property type="project" value="TreeGrafter"/>
</dbReference>
<keyword evidence="3" id="KW-0805">Transcription regulation</keyword>
<dbReference type="InterPro" id="IPR036388">
    <property type="entry name" value="WH-like_DNA-bd_sf"/>
</dbReference>
<dbReference type="SMART" id="SM00862">
    <property type="entry name" value="Trans_reg_C"/>
    <property type="match status" value="1"/>
</dbReference>
<evidence type="ECO:0000313" key="10">
    <source>
        <dbReference type="EMBL" id="RVX45554.1"/>
    </source>
</evidence>